<keyword evidence="3" id="KW-0805">Transcription regulation</keyword>
<feature type="region of interest" description="Disordered" evidence="11">
    <location>
        <begin position="141"/>
        <end position="174"/>
    </location>
</feature>
<keyword evidence="14" id="KW-1185">Reference proteome</keyword>
<dbReference type="Gene3D" id="1.10.10.60">
    <property type="entry name" value="Homeodomain-like"/>
    <property type="match status" value="3"/>
</dbReference>
<protein>
    <recommendedName>
        <fullName evidence="12">Homeobox domain-containing protein</fullName>
    </recommendedName>
</protein>
<evidence type="ECO:0000313" key="13">
    <source>
        <dbReference type="EMBL" id="KAJ8354450.1"/>
    </source>
</evidence>
<dbReference type="GO" id="GO:0005634">
    <property type="term" value="C:nucleus"/>
    <property type="evidence" value="ECO:0007669"/>
    <property type="project" value="UniProtKB-SubCell"/>
</dbReference>
<dbReference type="PANTHER" id="PTHR45664">
    <property type="entry name" value="PROTEIN ZERKNUELLT 1-RELATED"/>
    <property type="match status" value="1"/>
</dbReference>
<keyword evidence="2" id="KW-0217">Developmental protein</keyword>
<keyword evidence="6" id="KW-0804">Transcription</keyword>
<keyword evidence="7 9" id="KW-0539">Nucleus</keyword>
<keyword evidence="4 9" id="KW-0238">DNA-binding</keyword>
<evidence type="ECO:0000256" key="11">
    <source>
        <dbReference type="SAM" id="MobiDB-lite"/>
    </source>
</evidence>
<feature type="region of interest" description="Disordered" evidence="11">
    <location>
        <begin position="96"/>
        <end position="128"/>
    </location>
</feature>
<comment type="caution">
    <text evidence="13">The sequence shown here is derived from an EMBL/GenBank/DDBJ whole genome shotgun (WGS) entry which is preliminary data.</text>
</comment>
<feature type="DNA-binding region" description="Homeobox" evidence="9">
    <location>
        <begin position="326"/>
        <end position="385"/>
    </location>
</feature>
<evidence type="ECO:0000256" key="3">
    <source>
        <dbReference type="ARBA" id="ARBA00023015"/>
    </source>
</evidence>
<gene>
    <name evidence="13" type="ORF">SKAU_G00220170</name>
</gene>
<comment type="similarity">
    <text evidence="8">Belongs to the Antp homeobox family. Proboscipedia subfamily.</text>
</comment>
<dbReference type="CDD" id="cd00086">
    <property type="entry name" value="homeodomain"/>
    <property type="match status" value="3"/>
</dbReference>
<organism evidence="13 14">
    <name type="scientific">Synaphobranchus kaupii</name>
    <name type="common">Kaup's arrowtooth eel</name>
    <dbReference type="NCBI Taxonomy" id="118154"/>
    <lineage>
        <taxon>Eukaryota</taxon>
        <taxon>Metazoa</taxon>
        <taxon>Chordata</taxon>
        <taxon>Craniata</taxon>
        <taxon>Vertebrata</taxon>
        <taxon>Euteleostomi</taxon>
        <taxon>Actinopterygii</taxon>
        <taxon>Neopterygii</taxon>
        <taxon>Teleostei</taxon>
        <taxon>Anguilliformes</taxon>
        <taxon>Synaphobranchidae</taxon>
        <taxon>Synaphobranchus</taxon>
    </lineage>
</organism>
<dbReference type="PRINTS" id="PR00024">
    <property type="entry name" value="HOMEOBOX"/>
</dbReference>
<feature type="domain" description="Homeobox" evidence="12">
    <location>
        <begin position="526"/>
        <end position="586"/>
    </location>
</feature>
<dbReference type="Pfam" id="PF00046">
    <property type="entry name" value="Homeodomain"/>
    <property type="match status" value="3"/>
</dbReference>
<feature type="region of interest" description="Disordered" evidence="11">
    <location>
        <begin position="33"/>
        <end position="60"/>
    </location>
</feature>
<feature type="region of interest" description="Disordered" evidence="11">
    <location>
        <begin position="227"/>
        <end position="271"/>
    </location>
</feature>
<dbReference type="PROSITE" id="PS00032">
    <property type="entry name" value="ANTENNAPEDIA"/>
    <property type="match status" value="2"/>
</dbReference>
<dbReference type="InterPro" id="IPR020479">
    <property type="entry name" value="HD_metazoa"/>
</dbReference>
<dbReference type="InterPro" id="IPR001827">
    <property type="entry name" value="Homeobox_Antennapedia_CS"/>
</dbReference>
<dbReference type="FunFam" id="1.10.10.60:FF:000145">
    <property type="entry name" value="homeobox protein Hox-A2"/>
    <property type="match status" value="1"/>
</dbReference>
<evidence type="ECO:0000256" key="5">
    <source>
        <dbReference type="ARBA" id="ARBA00023155"/>
    </source>
</evidence>
<proteinExistence type="inferred from homology"/>
<dbReference type="GO" id="GO:0000978">
    <property type="term" value="F:RNA polymerase II cis-regulatory region sequence-specific DNA binding"/>
    <property type="evidence" value="ECO:0007669"/>
    <property type="project" value="TreeGrafter"/>
</dbReference>
<dbReference type="Proteomes" id="UP001152622">
    <property type="component" value="Chromosome 7"/>
</dbReference>
<feature type="DNA-binding region" description="Homeobox" evidence="9">
    <location>
        <begin position="170"/>
        <end position="229"/>
    </location>
</feature>
<evidence type="ECO:0000256" key="4">
    <source>
        <dbReference type="ARBA" id="ARBA00023125"/>
    </source>
</evidence>
<dbReference type="PROSITE" id="PS50071">
    <property type="entry name" value="HOMEOBOX_2"/>
    <property type="match status" value="3"/>
</dbReference>
<sequence length="637" mass="70522">MQKATFFDSSAIYSSYPYQGANGFSDHANQQAYTPSQVENDHHPPACSLQSPSSSAPLVETGEITESCMQASVSQASHTADIPGCLNPLTLVTVPSPPSGVPVSPTHTPPRHSYQSNGENPIHSFPTDASRKQIFPWMKDTRQNSRQKTDSSSSAESGVGDGSPPGSAASKRARTAYTSAQLVELEKEFHFNRYLCRPRRVEMANLLNLTERQIKIWFQNRRMKYKKDKNVKGTASSPGCQSPRSPTIPSLNPGSHPRHSRPKQSLNGCSPLPAASLPPEYPWMKEKKASKKSQLPTSTATAAEPGPICFSPKDSPEIPESGGGASRRLRTAYTNTQLLELEKEFHFNKYLCRPRRVEIAALLDLTERQVKVWFQNRRMKHKRQTQCKENHNGEGKFKSLEDAGHSEEKSLYEQALNNVSGALLERESYSFQQNSLTSQGSPNHHQGYSGATMGQLQYTHAAYGHEQANLSFAACGSHLSPLHVATHDTCCSPLSESTSPAQTFDWMKVKRNPPKTGKAGEYGFAGQPNMVRTNFSTKQLTELEKEFHFNKYLTRARRVEIAAALQLNETQVKIWFQNRRMKQKKREKEGLLSTSPSTQTDSDEKTETQSRKLPSPATTPSPASSTASSTADPYTSG</sequence>
<feature type="compositionally biased region" description="Polar residues" evidence="11">
    <location>
        <begin position="233"/>
        <end position="253"/>
    </location>
</feature>
<dbReference type="InterPro" id="IPR017970">
    <property type="entry name" value="Homeobox_CS"/>
</dbReference>
<dbReference type="InterPro" id="IPR001356">
    <property type="entry name" value="HD"/>
</dbReference>
<evidence type="ECO:0000256" key="7">
    <source>
        <dbReference type="ARBA" id="ARBA00023242"/>
    </source>
</evidence>
<dbReference type="OrthoDB" id="6159439at2759"/>
<dbReference type="AlphaFoldDB" id="A0A9Q1ITS2"/>
<evidence type="ECO:0000256" key="9">
    <source>
        <dbReference type="PROSITE-ProRule" id="PRU00108"/>
    </source>
</evidence>
<dbReference type="PROSITE" id="PS00027">
    <property type="entry name" value="HOMEOBOX_1"/>
    <property type="match status" value="3"/>
</dbReference>
<comment type="subcellular location">
    <subcellularLocation>
        <location evidence="1 9 10">Nucleus</location>
    </subcellularLocation>
</comment>
<evidence type="ECO:0000256" key="8">
    <source>
        <dbReference type="ARBA" id="ARBA00038135"/>
    </source>
</evidence>
<accession>A0A9Q1ITS2</accession>
<dbReference type="GO" id="GO:0000981">
    <property type="term" value="F:DNA-binding transcription factor activity, RNA polymerase II-specific"/>
    <property type="evidence" value="ECO:0007669"/>
    <property type="project" value="InterPro"/>
</dbReference>
<dbReference type="GO" id="GO:0009952">
    <property type="term" value="P:anterior/posterior pattern specification"/>
    <property type="evidence" value="ECO:0007669"/>
    <property type="project" value="TreeGrafter"/>
</dbReference>
<feature type="domain" description="Homeobox" evidence="12">
    <location>
        <begin position="168"/>
        <end position="228"/>
    </location>
</feature>
<keyword evidence="5 9" id="KW-0371">Homeobox</keyword>
<feature type="domain" description="Homeobox" evidence="12">
    <location>
        <begin position="324"/>
        <end position="384"/>
    </location>
</feature>
<evidence type="ECO:0000313" key="14">
    <source>
        <dbReference type="Proteomes" id="UP001152622"/>
    </source>
</evidence>
<reference evidence="13" key="1">
    <citation type="journal article" date="2023" name="Science">
        <title>Genome structures resolve the early diversification of teleost fishes.</title>
        <authorList>
            <person name="Parey E."/>
            <person name="Louis A."/>
            <person name="Montfort J."/>
            <person name="Bouchez O."/>
            <person name="Roques C."/>
            <person name="Iampietro C."/>
            <person name="Lluch J."/>
            <person name="Castinel A."/>
            <person name="Donnadieu C."/>
            <person name="Desvignes T."/>
            <person name="Floi Bucao C."/>
            <person name="Jouanno E."/>
            <person name="Wen M."/>
            <person name="Mejri S."/>
            <person name="Dirks R."/>
            <person name="Jansen H."/>
            <person name="Henkel C."/>
            <person name="Chen W.J."/>
            <person name="Zahm M."/>
            <person name="Cabau C."/>
            <person name="Klopp C."/>
            <person name="Thompson A.W."/>
            <person name="Robinson-Rechavi M."/>
            <person name="Braasch I."/>
            <person name="Lecointre G."/>
            <person name="Bobe J."/>
            <person name="Postlethwait J.H."/>
            <person name="Berthelot C."/>
            <person name="Roest Crollius H."/>
            <person name="Guiguen Y."/>
        </authorList>
    </citation>
    <scope>NUCLEOTIDE SEQUENCE</scope>
    <source>
        <strain evidence="13">WJC10195</strain>
    </source>
</reference>
<dbReference type="SMART" id="SM00389">
    <property type="entry name" value="HOX"/>
    <property type="match status" value="3"/>
</dbReference>
<dbReference type="EMBL" id="JAINUF010000007">
    <property type="protein sequence ID" value="KAJ8354450.1"/>
    <property type="molecule type" value="Genomic_DNA"/>
</dbReference>
<evidence type="ECO:0000256" key="1">
    <source>
        <dbReference type="ARBA" id="ARBA00004123"/>
    </source>
</evidence>
<dbReference type="SUPFAM" id="SSF46689">
    <property type="entry name" value="Homeodomain-like"/>
    <property type="match status" value="3"/>
</dbReference>
<dbReference type="PANTHER" id="PTHR45664:SF18">
    <property type="entry name" value="HOMEOBOX PROTEIN HOX3"/>
    <property type="match status" value="1"/>
</dbReference>
<feature type="region of interest" description="Disordered" evidence="11">
    <location>
        <begin position="285"/>
        <end position="328"/>
    </location>
</feature>
<feature type="DNA-binding region" description="Homeobox" evidence="9">
    <location>
        <begin position="528"/>
        <end position="587"/>
    </location>
</feature>
<evidence type="ECO:0000259" key="12">
    <source>
        <dbReference type="PROSITE" id="PS50071"/>
    </source>
</evidence>
<evidence type="ECO:0000256" key="10">
    <source>
        <dbReference type="RuleBase" id="RU000682"/>
    </source>
</evidence>
<dbReference type="FunFam" id="1.10.10.60:FF:000113">
    <property type="entry name" value="homeobox protein Hox-B1"/>
    <property type="match status" value="1"/>
</dbReference>
<dbReference type="FunFam" id="1.10.10.60:FF:000094">
    <property type="entry name" value="Homeobox protein Hox-A3"/>
    <property type="match status" value="1"/>
</dbReference>
<evidence type="ECO:0000256" key="6">
    <source>
        <dbReference type="ARBA" id="ARBA00023163"/>
    </source>
</evidence>
<feature type="region of interest" description="Disordered" evidence="11">
    <location>
        <begin position="580"/>
        <end position="637"/>
    </location>
</feature>
<dbReference type="GO" id="GO:0048704">
    <property type="term" value="P:embryonic skeletal system morphogenesis"/>
    <property type="evidence" value="ECO:0007669"/>
    <property type="project" value="TreeGrafter"/>
</dbReference>
<feature type="compositionally biased region" description="Polar residues" evidence="11">
    <location>
        <begin position="292"/>
        <end position="301"/>
    </location>
</feature>
<name>A0A9Q1ITS2_SYNKA</name>
<evidence type="ECO:0000256" key="2">
    <source>
        <dbReference type="ARBA" id="ARBA00022473"/>
    </source>
</evidence>
<feature type="compositionally biased region" description="Low complexity" evidence="11">
    <location>
        <begin position="614"/>
        <end position="631"/>
    </location>
</feature>
<dbReference type="InterPro" id="IPR009057">
    <property type="entry name" value="Homeodomain-like_sf"/>
</dbReference>